<dbReference type="InterPro" id="IPR026881">
    <property type="entry name" value="WYL_dom"/>
</dbReference>
<sequence length="348" mass="37498">MAKSVNTVAGSGIGAGPKPKAKVERQMNLVICLLSTRQFLSAEQIRKIVGGYETSKTDEAFNRMFERDKNELRDLGIPLETGRSSGLASVDGYRIDRDAYELSDIDLTEEEAAAVALAAALWDSPGLAANTHSALMKLRAAGVQVDTDAGFEDSAPAIHASAPRGIGSQEVLTTLLAAVDARRQVRFEHRSARNQPYRTRTMKPWGVVTHQRRWYLVGHDEDRGEPRTFRLSRIASVEPFGRPGVVVQPADVDLRAIVADAVTVSGPPRMAKIWVARDRAAGLRRIAATSSPGAFAGRDGTVLDIAMNSVDGLSRQVLGAGADAVVLEPAELRENVVRELRALVGGRA</sequence>
<dbReference type="Pfam" id="PF13280">
    <property type="entry name" value="WYL"/>
    <property type="match status" value="1"/>
</dbReference>
<keyword evidence="4" id="KW-1185">Reference proteome</keyword>
<dbReference type="InterPro" id="IPR057727">
    <property type="entry name" value="WCX_dom"/>
</dbReference>
<dbReference type="EMBL" id="QJSP01000001">
    <property type="protein sequence ID" value="PYE20923.1"/>
    <property type="molecule type" value="Genomic_DNA"/>
</dbReference>
<feature type="domain" description="WCX" evidence="2">
    <location>
        <begin position="271"/>
        <end position="343"/>
    </location>
</feature>
<reference evidence="3 4" key="1">
    <citation type="submission" date="2018-06" db="EMBL/GenBank/DDBJ databases">
        <title>Genomic Encyclopedia of Type Strains, Phase IV (KMG-IV): sequencing the most valuable type-strain genomes for metagenomic binning, comparative biology and taxonomic classification.</title>
        <authorList>
            <person name="Goeker M."/>
        </authorList>
    </citation>
    <scope>NUCLEOTIDE SEQUENCE [LARGE SCALE GENOMIC DNA]</scope>
    <source>
        <strain evidence="3 4">DSM 45521</strain>
    </source>
</reference>
<dbReference type="PANTHER" id="PTHR34580:SF3">
    <property type="entry name" value="PROTEIN PAFB"/>
    <property type="match status" value="1"/>
</dbReference>
<dbReference type="Proteomes" id="UP000247591">
    <property type="component" value="Unassembled WGS sequence"/>
</dbReference>
<dbReference type="InterPro" id="IPR051534">
    <property type="entry name" value="CBASS_pafABC_assoc_protein"/>
</dbReference>
<name>A0A318RWB2_WILLI</name>
<gene>
    <name evidence="3" type="ORF">DFR67_101314</name>
</gene>
<dbReference type="GO" id="GO:0000502">
    <property type="term" value="C:proteasome complex"/>
    <property type="evidence" value="ECO:0007669"/>
    <property type="project" value="UniProtKB-KW"/>
</dbReference>
<evidence type="ECO:0000259" key="2">
    <source>
        <dbReference type="Pfam" id="PF25583"/>
    </source>
</evidence>
<dbReference type="PROSITE" id="PS52050">
    <property type="entry name" value="WYL"/>
    <property type="match status" value="1"/>
</dbReference>
<protein>
    <submittedName>
        <fullName evidence="3">Proteasome accessory factor B</fullName>
    </submittedName>
</protein>
<evidence type="ECO:0000313" key="3">
    <source>
        <dbReference type="EMBL" id="PYE20923.1"/>
    </source>
</evidence>
<dbReference type="AlphaFoldDB" id="A0A318RWB2"/>
<evidence type="ECO:0000313" key="4">
    <source>
        <dbReference type="Proteomes" id="UP000247591"/>
    </source>
</evidence>
<proteinExistence type="predicted"/>
<dbReference type="PANTHER" id="PTHR34580">
    <property type="match status" value="1"/>
</dbReference>
<comment type="caution">
    <text evidence="3">The sequence shown here is derived from an EMBL/GenBank/DDBJ whole genome shotgun (WGS) entry which is preliminary data.</text>
</comment>
<dbReference type="Pfam" id="PF25583">
    <property type="entry name" value="WCX"/>
    <property type="match status" value="1"/>
</dbReference>
<accession>A0A318RWB2</accession>
<keyword evidence="3" id="KW-0647">Proteasome</keyword>
<evidence type="ECO:0000259" key="1">
    <source>
        <dbReference type="Pfam" id="PF13280"/>
    </source>
</evidence>
<feature type="domain" description="WYL" evidence="1">
    <location>
        <begin position="170"/>
        <end position="239"/>
    </location>
</feature>
<organism evidence="3 4">
    <name type="scientific">Williamsia limnetica</name>
    <dbReference type="NCBI Taxonomy" id="882452"/>
    <lineage>
        <taxon>Bacteria</taxon>
        <taxon>Bacillati</taxon>
        <taxon>Actinomycetota</taxon>
        <taxon>Actinomycetes</taxon>
        <taxon>Mycobacteriales</taxon>
        <taxon>Nocardiaceae</taxon>
        <taxon>Williamsia</taxon>
    </lineage>
</organism>